<proteinExistence type="predicted"/>
<evidence type="ECO:0008006" key="3">
    <source>
        <dbReference type="Google" id="ProtNLM"/>
    </source>
</evidence>
<dbReference type="InterPro" id="IPR029063">
    <property type="entry name" value="SAM-dependent_MTases_sf"/>
</dbReference>
<dbReference type="OrthoDB" id="255821at2"/>
<name>A0A4P9UL92_METBY</name>
<accession>A0A4P9UL92</accession>
<gene>
    <name evidence="1" type="ORF">EQU24_06810</name>
</gene>
<dbReference type="Proteomes" id="UP000305881">
    <property type="component" value="Chromosome"/>
</dbReference>
<dbReference type="SUPFAM" id="SSF53335">
    <property type="entry name" value="S-adenosyl-L-methionine-dependent methyltransferases"/>
    <property type="match status" value="1"/>
</dbReference>
<evidence type="ECO:0000313" key="2">
    <source>
        <dbReference type="Proteomes" id="UP000305881"/>
    </source>
</evidence>
<evidence type="ECO:0000313" key="1">
    <source>
        <dbReference type="EMBL" id="QCW81994.1"/>
    </source>
</evidence>
<sequence>MIKNLIRYLANLSTILKKIYTLHRFSVFLDESTPRELHKSLLAWRLFKREYGYLRSLKENQCVDGNGNPIPWYTYPAIEQLRLWDFSDCDVLEYGCGNSTKWWAARSKSVTSIENSKLWYEIVSQNKPNNCQIILSEIDNDNVMPDQVEKYINVIDQLNQYDVIVIDGFSKLSTRKKCTEKALSHLKPDGLLIVDNSDWLPETCQILRDAGFFEIDFSGLSPLNAHAETTSLFFKSDFKIRPIADHHPGYATGGLKLNYDLET</sequence>
<organism evidence="1 2">
    <name type="scientific">Methylotuvimicrobium buryatense</name>
    <name type="common">Methylomicrobium buryatense</name>
    <dbReference type="NCBI Taxonomy" id="95641"/>
    <lineage>
        <taxon>Bacteria</taxon>
        <taxon>Pseudomonadati</taxon>
        <taxon>Pseudomonadota</taxon>
        <taxon>Gammaproteobacteria</taxon>
        <taxon>Methylococcales</taxon>
        <taxon>Methylococcaceae</taxon>
        <taxon>Methylotuvimicrobium</taxon>
    </lineage>
</organism>
<dbReference type="EMBL" id="CP035467">
    <property type="protein sequence ID" value="QCW81994.1"/>
    <property type="molecule type" value="Genomic_DNA"/>
</dbReference>
<dbReference type="Gene3D" id="3.40.50.150">
    <property type="entry name" value="Vaccinia Virus protein VP39"/>
    <property type="match status" value="1"/>
</dbReference>
<dbReference type="RefSeq" id="WP_017840207.1">
    <property type="nucleotide sequence ID" value="NZ_CP035467.1"/>
</dbReference>
<dbReference type="AlphaFoldDB" id="A0A4P9UL92"/>
<protein>
    <recommendedName>
        <fullName evidence="3">SAM-dependent methyltransferase</fullName>
    </recommendedName>
</protein>
<dbReference type="STRING" id="675511.GCA_000341735_01652"/>
<keyword evidence="2" id="KW-1185">Reference proteome</keyword>
<reference evidence="2" key="1">
    <citation type="journal article" date="2019" name="J. Bacteriol.">
        <title>A Mutagenic Screen Identifies a TonB-Dependent Receptor Required for the Lanthanide Metal Switch in the Type I Methanotroph 'Methylotuvimicrobium buryatense' 5GB1C.</title>
        <authorList>
            <person name="Groom J.D."/>
            <person name="Ford S.M."/>
            <person name="Pesesky M.W."/>
            <person name="Lidstrom M.E."/>
        </authorList>
    </citation>
    <scope>NUCLEOTIDE SEQUENCE [LARGE SCALE GENOMIC DNA]</scope>
    <source>
        <strain evidence="2">5GB1C</strain>
    </source>
</reference>
<dbReference type="KEGG" id="mbur:EQU24_06810"/>